<accession>A0A8D8ZR40</accession>
<dbReference type="EMBL" id="HBUF01526475">
    <property type="protein sequence ID" value="CAG6750382.1"/>
    <property type="molecule type" value="Transcribed_RNA"/>
</dbReference>
<keyword evidence="1" id="KW-0812">Transmembrane</keyword>
<dbReference type="EMBL" id="HBUF01526473">
    <property type="protein sequence ID" value="CAG6750375.1"/>
    <property type="molecule type" value="Transcribed_RNA"/>
</dbReference>
<feature type="transmembrane region" description="Helical" evidence="1">
    <location>
        <begin position="20"/>
        <end position="40"/>
    </location>
</feature>
<evidence type="ECO:0000313" key="2">
    <source>
        <dbReference type="EMBL" id="CAG6750396.1"/>
    </source>
</evidence>
<dbReference type="AlphaFoldDB" id="A0A8D8ZR40"/>
<organism evidence="2">
    <name type="scientific">Cacopsylla melanoneura</name>
    <dbReference type="NCBI Taxonomy" id="428564"/>
    <lineage>
        <taxon>Eukaryota</taxon>
        <taxon>Metazoa</taxon>
        <taxon>Ecdysozoa</taxon>
        <taxon>Arthropoda</taxon>
        <taxon>Hexapoda</taxon>
        <taxon>Insecta</taxon>
        <taxon>Pterygota</taxon>
        <taxon>Neoptera</taxon>
        <taxon>Paraneoptera</taxon>
        <taxon>Hemiptera</taxon>
        <taxon>Sternorrhyncha</taxon>
        <taxon>Psylloidea</taxon>
        <taxon>Psyllidae</taxon>
        <taxon>Psyllinae</taxon>
        <taxon>Cacopsylla</taxon>
    </lineage>
</organism>
<keyword evidence="1" id="KW-0472">Membrane</keyword>
<protein>
    <submittedName>
        <fullName evidence="2">Uncharacterized protein</fullName>
    </submittedName>
</protein>
<dbReference type="EMBL" id="HBUF01526477">
    <property type="protein sequence ID" value="CAG6750389.1"/>
    <property type="molecule type" value="Transcribed_RNA"/>
</dbReference>
<evidence type="ECO:0000256" key="1">
    <source>
        <dbReference type="SAM" id="Phobius"/>
    </source>
</evidence>
<feature type="transmembrane region" description="Helical" evidence="1">
    <location>
        <begin position="78"/>
        <end position="106"/>
    </location>
</feature>
<reference evidence="2" key="1">
    <citation type="submission" date="2021-05" db="EMBL/GenBank/DDBJ databases">
        <authorList>
            <person name="Alioto T."/>
            <person name="Alioto T."/>
            <person name="Gomez Garrido J."/>
        </authorList>
    </citation>
    <scope>NUCLEOTIDE SEQUENCE</scope>
</reference>
<sequence length="167" mass="18624">MSSVLSASDGIPSVPNALLFFSSFIAFFTSDISILCPILFSSHSLWFSTSSILSFAFVSYSSLIYSTHTFLFSSKSDVIIPFLFFIPCLLMTFVFLAVIVFTTWYISSILHSFSNSSIRSHCFCIHCSLALSVSRLSSLFIFLYCFLPSSVLTFFHCLLCSIFSSIS</sequence>
<feature type="transmembrane region" description="Helical" evidence="1">
    <location>
        <begin position="141"/>
        <end position="163"/>
    </location>
</feature>
<dbReference type="EMBL" id="HBUF01526479">
    <property type="protein sequence ID" value="CAG6750396.1"/>
    <property type="molecule type" value="Transcribed_RNA"/>
</dbReference>
<proteinExistence type="predicted"/>
<feature type="transmembrane region" description="Helical" evidence="1">
    <location>
        <begin position="52"/>
        <end position="72"/>
    </location>
</feature>
<keyword evidence="1" id="KW-1133">Transmembrane helix</keyword>
<name>A0A8D8ZR40_9HEMI</name>